<keyword evidence="1" id="KW-0732">Signal</keyword>
<organism evidence="2 3">
    <name type="scientific">Cohnella abietis</name>
    <dbReference type="NCBI Taxonomy" id="2507935"/>
    <lineage>
        <taxon>Bacteria</taxon>
        <taxon>Bacillati</taxon>
        <taxon>Bacillota</taxon>
        <taxon>Bacilli</taxon>
        <taxon>Bacillales</taxon>
        <taxon>Paenibacillaceae</taxon>
        <taxon>Cohnella</taxon>
    </lineage>
</organism>
<dbReference type="RefSeq" id="WP_130609689.1">
    <property type="nucleotide sequence ID" value="NZ_AP019400.1"/>
</dbReference>
<name>A0A3T1D6E9_9BACL</name>
<dbReference type="EMBL" id="AP019400">
    <property type="protein sequence ID" value="BBI33652.1"/>
    <property type="molecule type" value="Genomic_DNA"/>
</dbReference>
<dbReference type="OrthoDB" id="1904509at2"/>
<keyword evidence="3" id="KW-1185">Reference proteome</keyword>
<evidence type="ECO:0000256" key="1">
    <source>
        <dbReference type="SAM" id="SignalP"/>
    </source>
</evidence>
<feature type="chain" id="PRO_5019318857" description="DUF4830 domain-containing protein" evidence="1">
    <location>
        <begin position="23"/>
        <end position="149"/>
    </location>
</feature>
<feature type="signal peptide" evidence="1">
    <location>
        <begin position="1"/>
        <end position="22"/>
    </location>
</feature>
<evidence type="ECO:0008006" key="4">
    <source>
        <dbReference type="Google" id="ProtNLM"/>
    </source>
</evidence>
<reference evidence="2 3" key="1">
    <citation type="submission" date="2019-01" db="EMBL/GenBank/DDBJ databases">
        <title>Complete genome sequence of Cohnella hallensis HS21 isolated from Korean fir (Abies koreana) rhizospheric soil.</title>
        <authorList>
            <person name="Jiang L."/>
            <person name="Kang S.W."/>
            <person name="Kim S."/>
            <person name="Jung J."/>
            <person name="Kim C.Y."/>
            <person name="Kim D.H."/>
            <person name="Kim S.W."/>
            <person name="Lee J."/>
        </authorList>
    </citation>
    <scope>NUCLEOTIDE SEQUENCE [LARGE SCALE GENOMIC DNA]</scope>
    <source>
        <strain evidence="2 3">HS21</strain>
    </source>
</reference>
<sequence length="149" mass="16657">MRKRLLCIILLLVVTILSGCRATENQELTENAEIAKLYIEKEGYIVLSYESNVSTYVLTKDMVKTLPYSMYWTLPGNDPKPAYGKTVSVEKFIVKNHPLDNYKSGNAKSKGKTEVYVHLANGEVVAGTSFPVMNEQLSGGYWNINGKTN</sequence>
<proteinExistence type="predicted"/>
<gene>
    <name evidence="2" type="ORF">KCTCHS21_30510</name>
</gene>
<accession>A0A3T1D6E9</accession>
<evidence type="ECO:0000313" key="2">
    <source>
        <dbReference type="EMBL" id="BBI33652.1"/>
    </source>
</evidence>
<dbReference type="KEGG" id="cohn:KCTCHS21_30510"/>
<evidence type="ECO:0000313" key="3">
    <source>
        <dbReference type="Proteomes" id="UP000289856"/>
    </source>
</evidence>
<dbReference type="AlphaFoldDB" id="A0A3T1D6E9"/>
<dbReference type="PROSITE" id="PS51257">
    <property type="entry name" value="PROKAR_LIPOPROTEIN"/>
    <property type="match status" value="1"/>
</dbReference>
<dbReference type="Proteomes" id="UP000289856">
    <property type="component" value="Chromosome"/>
</dbReference>
<protein>
    <recommendedName>
        <fullName evidence="4">DUF4830 domain-containing protein</fullName>
    </recommendedName>
</protein>